<dbReference type="Pfam" id="PF13793">
    <property type="entry name" value="Pribosyltran_N"/>
    <property type="match status" value="1"/>
</dbReference>
<dbReference type="GO" id="GO:0006015">
    <property type="term" value="P:5-phosphoribose 1-diphosphate biosynthetic process"/>
    <property type="evidence" value="ECO:0007669"/>
    <property type="project" value="UniProtKB-UniRule"/>
</dbReference>
<dbReference type="GO" id="GO:0006164">
    <property type="term" value="P:purine nucleotide biosynthetic process"/>
    <property type="evidence" value="ECO:0007669"/>
    <property type="project" value="TreeGrafter"/>
</dbReference>
<dbReference type="UniPathway" id="UPA00087">
    <property type="reaction ID" value="UER00172"/>
</dbReference>
<keyword evidence="8 12" id="KW-0460">Magnesium</keyword>
<evidence type="ECO:0000256" key="3">
    <source>
        <dbReference type="ARBA" id="ARBA00022723"/>
    </source>
</evidence>
<comment type="caution">
    <text evidence="14">The sequence shown here is derived from an EMBL/GenBank/DDBJ whole genome shotgun (WGS) entry which is preliminary data.</text>
</comment>
<feature type="binding site" evidence="12">
    <location>
        <begin position="99"/>
        <end position="100"/>
    </location>
    <ligand>
        <name>ATP</name>
        <dbReference type="ChEBI" id="CHEBI:30616"/>
    </ligand>
</feature>
<dbReference type="InterPro" id="IPR005946">
    <property type="entry name" value="Rib-P_diPkinase"/>
</dbReference>
<feature type="binding site" evidence="12">
    <location>
        <position position="175"/>
    </location>
    <ligand>
        <name>Mg(2+)</name>
        <dbReference type="ChEBI" id="CHEBI:18420"/>
    </ligand>
</feature>
<evidence type="ECO:0000256" key="10">
    <source>
        <dbReference type="ARBA" id="ARBA00054914"/>
    </source>
</evidence>
<comment type="cofactor">
    <cofactor evidence="12">
        <name>Mg(2+)</name>
        <dbReference type="ChEBI" id="CHEBI:18420"/>
    </cofactor>
    <text evidence="12">Binds 2 Mg(2+) ions per subunit.</text>
</comment>
<evidence type="ECO:0000313" key="15">
    <source>
        <dbReference type="Proteomes" id="UP000050874"/>
    </source>
</evidence>
<evidence type="ECO:0000256" key="12">
    <source>
        <dbReference type="HAMAP-Rule" id="MF_00583"/>
    </source>
</evidence>
<evidence type="ECO:0000256" key="11">
    <source>
        <dbReference type="ARBA" id="ARBA00061444"/>
    </source>
</evidence>
<sequence>MINKPTLGIFAGSASKRLASEIVSILGLKLGQIELSKFSDGEIKVEILENVRGHEAYIIQSTCAPSNTNLMELMLITDALKRSSASKITAILPYYGYARQDRRVRSARVPISAKVIADMMNTVGIDRVLTVDLHSESIQGFFDMPADNVYATKIMHDDIKSRSSSDEKILVVSPDVGGVVRARALAKFLDESDLAIIDKRRATTNESEVMNIIGDVAGRCCIVPDDIIDTAGTLCNAAQALKDAGAAKVKAYITHPVLSGSAIERITNSSIDELVVTNSIPLSTEAEKCSKIRVISLAPTIAECIRRLNNEESLSALFL</sequence>
<evidence type="ECO:0000256" key="7">
    <source>
        <dbReference type="ARBA" id="ARBA00022840"/>
    </source>
</evidence>
<dbReference type="InterPro" id="IPR029099">
    <property type="entry name" value="Pribosyltran_N"/>
</dbReference>
<dbReference type="GO" id="GO:0016301">
    <property type="term" value="F:kinase activity"/>
    <property type="evidence" value="ECO:0007669"/>
    <property type="project" value="UniProtKB-KW"/>
</dbReference>
<dbReference type="SUPFAM" id="SSF53271">
    <property type="entry name" value="PRTase-like"/>
    <property type="match status" value="1"/>
</dbReference>
<proteinExistence type="inferred from homology"/>
<comment type="subcellular location">
    <subcellularLocation>
        <location evidence="12">Cytoplasm</location>
    </subcellularLocation>
</comment>
<comment type="function">
    <text evidence="10 12">Involved in the biosynthesis of the central metabolite phospho-alpha-D-ribosyl-1-pyrophosphate (PRPP) via the transfer of pyrophosphoryl group from ATP to 1-hydroxyl of ribose-5-phosphate (Rib-5-P).</text>
</comment>
<keyword evidence="12" id="KW-0963">Cytoplasm</keyword>
<dbReference type="Pfam" id="PF14572">
    <property type="entry name" value="Pribosyl_synth"/>
    <property type="match status" value="1"/>
</dbReference>
<evidence type="ECO:0000256" key="6">
    <source>
        <dbReference type="ARBA" id="ARBA00022777"/>
    </source>
</evidence>
<evidence type="ECO:0000259" key="13">
    <source>
        <dbReference type="Pfam" id="PF13793"/>
    </source>
</evidence>
<dbReference type="NCBIfam" id="NF002320">
    <property type="entry name" value="PRK01259.1"/>
    <property type="match status" value="1"/>
</dbReference>
<protein>
    <recommendedName>
        <fullName evidence="12">Ribose-phosphate pyrophosphokinase</fullName>
        <shortName evidence="12">RPPK</shortName>
        <ecNumber evidence="12">2.7.6.1</ecNumber>
    </recommendedName>
    <alternativeName>
        <fullName evidence="12">5-phospho-D-ribosyl alpha-1-diphosphate synthase</fullName>
    </alternativeName>
    <alternativeName>
        <fullName evidence="12">Phosphoribosyl diphosphate synthase</fullName>
    </alternativeName>
    <alternativeName>
        <fullName evidence="12">Phosphoribosyl pyrophosphate synthase</fullName>
        <shortName evidence="12">P-Rib-PP synthase</shortName>
        <shortName evidence="12">PRPP synthase</shortName>
        <shortName evidence="12">PRPPase</shortName>
    </alternativeName>
</protein>
<dbReference type="PANTHER" id="PTHR10210">
    <property type="entry name" value="RIBOSE-PHOSPHATE DIPHOSPHOKINASE FAMILY MEMBER"/>
    <property type="match status" value="1"/>
</dbReference>
<dbReference type="GO" id="GO:0004749">
    <property type="term" value="F:ribose phosphate diphosphokinase activity"/>
    <property type="evidence" value="ECO:0007669"/>
    <property type="project" value="UniProtKB-UniRule"/>
</dbReference>
<dbReference type="CDD" id="cd06223">
    <property type="entry name" value="PRTases_typeI"/>
    <property type="match status" value="1"/>
</dbReference>
<dbReference type="NCBIfam" id="TIGR01251">
    <property type="entry name" value="ribP_PPkin"/>
    <property type="match status" value="1"/>
</dbReference>
<feature type="binding site" evidence="12">
    <location>
        <begin position="229"/>
        <end position="233"/>
    </location>
    <ligand>
        <name>D-ribose 5-phosphate</name>
        <dbReference type="ChEBI" id="CHEBI:78346"/>
    </ligand>
</feature>
<dbReference type="AlphaFoldDB" id="A0A0R2PVE9"/>
<dbReference type="EC" id="2.7.6.1" evidence="12"/>
<dbReference type="Proteomes" id="UP000050874">
    <property type="component" value="Unassembled WGS sequence"/>
</dbReference>
<keyword evidence="4 12" id="KW-0545">Nucleotide biosynthesis</keyword>
<accession>A0A0R2PVE9</accession>
<keyword evidence="7 12" id="KW-0067">ATP-binding</keyword>
<keyword evidence="6 12" id="KW-0418">Kinase</keyword>
<reference evidence="15" key="1">
    <citation type="submission" date="2015-10" db="EMBL/GenBank/DDBJ databases">
        <title>Metagenome-Assembled Genomes uncover a global brackish microbiome.</title>
        <authorList>
            <person name="Hugerth L.W."/>
            <person name="Larsson J."/>
            <person name="Alneberg J."/>
            <person name="Lindh M.V."/>
            <person name="Legrand C."/>
            <person name="Pinhassi J."/>
            <person name="Andersson A."/>
        </authorList>
    </citation>
    <scope>NUCLEOTIDE SEQUENCE [LARGE SCALE GENOMIC DNA]</scope>
</reference>
<evidence type="ECO:0000256" key="2">
    <source>
        <dbReference type="ARBA" id="ARBA00022679"/>
    </source>
</evidence>
<dbReference type="EMBL" id="LIAV01000041">
    <property type="protein sequence ID" value="KRO40960.1"/>
    <property type="molecule type" value="Genomic_DNA"/>
</dbReference>
<feature type="domain" description="Ribose-phosphate pyrophosphokinase N-terminal" evidence="13">
    <location>
        <begin position="8"/>
        <end position="124"/>
    </location>
</feature>
<feature type="binding site" evidence="12">
    <location>
        <position position="201"/>
    </location>
    <ligand>
        <name>D-ribose 5-phosphate</name>
        <dbReference type="ChEBI" id="CHEBI:78346"/>
    </ligand>
</feature>
<dbReference type="GO" id="GO:0005524">
    <property type="term" value="F:ATP binding"/>
    <property type="evidence" value="ECO:0007669"/>
    <property type="project" value="UniProtKB-KW"/>
</dbReference>
<dbReference type="InterPro" id="IPR037515">
    <property type="entry name" value="Rib-P_diPkinase_bac"/>
</dbReference>
<evidence type="ECO:0000313" key="14">
    <source>
        <dbReference type="EMBL" id="KRO40960.1"/>
    </source>
</evidence>
<dbReference type="InterPro" id="IPR000836">
    <property type="entry name" value="PRTase_dom"/>
</dbReference>
<comment type="catalytic activity">
    <reaction evidence="9 12">
        <text>D-ribose 5-phosphate + ATP = 5-phospho-alpha-D-ribose 1-diphosphate + AMP + H(+)</text>
        <dbReference type="Rhea" id="RHEA:15609"/>
        <dbReference type="ChEBI" id="CHEBI:15378"/>
        <dbReference type="ChEBI" id="CHEBI:30616"/>
        <dbReference type="ChEBI" id="CHEBI:58017"/>
        <dbReference type="ChEBI" id="CHEBI:78346"/>
        <dbReference type="ChEBI" id="CHEBI:456215"/>
        <dbReference type="EC" id="2.7.6.1"/>
    </reaction>
</comment>
<comment type="subunit">
    <text evidence="12">Homohexamer.</text>
</comment>
<feature type="binding site" evidence="12">
    <location>
        <begin position="40"/>
        <end position="42"/>
    </location>
    <ligand>
        <name>ATP</name>
        <dbReference type="ChEBI" id="CHEBI:30616"/>
    </ligand>
</feature>
<dbReference type="GO" id="GO:0002189">
    <property type="term" value="C:ribose phosphate diphosphokinase complex"/>
    <property type="evidence" value="ECO:0007669"/>
    <property type="project" value="TreeGrafter"/>
</dbReference>
<keyword evidence="2 12" id="KW-0808">Transferase</keyword>
<evidence type="ECO:0000256" key="9">
    <source>
        <dbReference type="ARBA" id="ARBA00049535"/>
    </source>
</evidence>
<keyword evidence="5 12" id="KW-0547">Nucleotide-binding</keyword>
<organism evidence="14 15">
    <name type="scientific">SAR86 cluster bacterium BACL1 MAG-120920-bin57</name>
    <dbReference type="NCBI Taxonomy" id="1655571"/>
    <lineage>
        <taxon>Bacteria</taxon>
        <taxon>Pseudomonadati</taxon>
        <taxon>Pseudomonadota</taxon>
        <taxon>Gammaproteobacteria</taxon>
        <taxon>SAR86 cluster</taxon>
    </lineage>
</organism>
<comment type="pathway">
    <text evidence="1 12">Metabolic intermediate biosynthesis; 5-phospho-alpha-D-ribose 1-diphosphate biosynthesis; 5-phospho-alpha-D-ribose 1-diphosphate from D-ribose 5-phosphate (route I): step 1/1.</text>
</comment>
<dbReference type="Gene3D" id="3.40.50.2020">
    <property type="match status" value="2"/>
</dbReference>
<dbReference type="HAMAP" id="MF_00583_B">
    <property type="entry name" value="RibP_PPkinase_B"/>
    <property type="match status" value="1"/>
</dbReference>
<dbReference type="GO" id="GO:0000287">
    <property type="term" value="F:magnesium ion binding"/>
    <property type="evidence" value="ECO:0007669"/>
    <property type="project" value="UniProtKB-UniRule"/>
</dbReference>
<keyword evidence="3 12" id="KW-0479">Metal-binding</keyword>
<evidence type="ECO:0000256" key="4">
    <source>
        <dbReference type="ARBA" id="ARBA00022727"/>
    </source>
</evidence>
<evidence type="ECO:0000256" key="1">
    <source>
        <dbReference type="ARBA" id="ARBA00004996"/>
    </source>
</evidence>
<feature type="binding site" evidence="12">
    <location>
        <position position="225"/>
    </location>
    <ligand>
        <name>D-ribose 5-phosphate</name>
        <dbReference type="ChEBI" id="CHEBI:78346"/>
    </ligand>
</feature>
<dbReference type="FunFam" id="3.40.50.2020:FF:000001">
    <property type="entry name" value="Ribose-phosphate pyrophosphokinase"/>
    <property type="match status" value="1"/>
</dbReference>
<gene>
    <name evidence="12" type="primary">prs</name>
    <name evidence="14" type="ORF">ABR63_06510</name>
</gene>
<dbReference type="PANTHER" id="PTHR10210:SF41">
    <property type="entry name" value="RIBOSE-PHOSPHATE PYROPHOSPHOKINASE 1, CHLOROPLASTIC"/>
    <property type="match status" value="1"/>
</dbReference>
<name>A0A0R2PVE9_9GAMM</name>
<evidence type="ECO:0000256" key="8">
    <source>
        <dbReference type="ARBA" id="ARBA00022842"/>
    </source>
</evidence>
<feature type="active site" evidence="12">
    <location>
        <position position="199"/>
    </location>
</feature>
<comment type="similarity">
    <text evidence="11 12">Belongs to the ribose-phosphate pyrophosphokinase family. Class I subfamily.</text>
</comment>
<dbReference type="GO" id="GO:0005737">
    <property type="term" value="C:cytoplasm"/>
    <property type="evidence" value="ECO:0007669"/>
    <property type="project" value="UniProtKB-SubCell"/>
</dbReference>
<feature type="binding site" evidence="12">
    <location>
        <position position="134"/>
    </location>
    <ligand>
        <name>Mg(2+)</name>
        <dbReference type="ChEBI" id="CHEBI:18420"/>
    </ligand>
</feature>
<dbReference type="InterPro" id="IPR029057">
    <property type="entry name" value="PRTase-like"/>
</dbReference>
<evidence type="ECO:0000256" key="5">
    <source>
        <dbReference type="ARBA" id="ARBA00022741"/>
    </source>
</evidence>
<dbReference type="SMART" id="SM01400">
    <property type="entry name" value="Pribosyltran_N"/>
    <property type="match status" value="1"/>
</dbReference>